<dbReference type="EMBL" id="JAWDGP010006357">
    <property type="protein sequence ID" value="KAK3742410.1"/>
    <property type="molecule type" value="Genomic_DNA"/>
</dbReference>
<evidence type="ECO:0000256" key="1">
    <source>
        <dbReference type="ARBA" id="ARBA00004123"/>
    </source>
</evidence>
<evidence type="ECO:0000259" key="4">
    <source>
        <dbReference type="Pfam" id="PF25458"/>
    </source>
</evidence>
<dbReference type="InterPro" id="IPR057412">
    <property type="entry name" value="INTS4_C"/>
</dbReference>
<dbReference type="GO" id="GO:0032039">
    <property type="term" value="C:integrator complex"/>
    <property type="evidence" value="ECO:0007669"/>
    <property type="project" value="TreeGrafter"/>
</dbReference>
<evidence type="ECO:0008006" key="7">
    <source>
        <dbReference type="Google" id="ProtNLM"/>
    </source>
</evidence>
<comment type="caution">
    <text evidence="5">The sequence shown here is derived from an EMBL/GenBank/DDBJ whole genome shotgun (WGS) entry which is preliminary data.</text>
</comment>
<sequence>MAAKLKKRALAEFSHVVTEEPQPVKKLRLIQRSAAPVVSLNLNSTSSAQEVLFLLLKLEENLPTERDGAEQVYAQLVEHLNGERTSIVRCKIIALFARLVLVTGFNTHLFAEDLLKRFDSENSQKVKTQLFTTLKDVSHVFPGNSAYVRRFMRAAFKHVSHTSHSVRSACLQLIGCLGACEQQYQDTPASPDWPVSVAEVLTRYISDSDPRVRCSAFEAMLTLHDGGRTLSFSAYSQACSALTDDYEGVRLAAMQQIWVLCHLYPEYHVQVANSSEELRLVDDGFAKICNMVTDISVQVRVKAAQLLGSLQQVGPRFLEQTLDKKLMSMLRRKQSAHERAREHFSAGEWSTGQKWADDAPKEDVNPDTVNLLSIGACGAFVHGLEDEFLEVRNATLDSLCELASNSPSFSDLCHDSIIDMFNDEIESVRLNAINSLRKISHNLYLREDQVDIILGVLKDFSDVSREALRNMLGLVRLETKAGLNSCIMALLDNLPRYPQDKTSVWRCAQKLGAGHPSHTLALTPDLLCLHPYLDTPEADMDDPAYITVLILVFNAAALSPSMVPLFPEHTRRHYQYLRSSLPDLVPVIQSLDTAGEADLDKLLTKQISRLGSSKLGSEPDAARFLDDLTRRLAGLESLPLAINVSILEAAVRDLEQIKLLDNKVSAPADCMSVYLQSQLLMTKLLIRVTNPSQCVADSESVVSSVDKILELTTRLQTVFLGLTGSLLWSVRQLELKALTAQMVVALGRGSLAEKVRTCETFRHALALLVRSLESEPGGSGGTSPDPCTRHLLTNLDRIDSSQLQSTHAVVQGALALLRPGPGSALSHLSGVRRVGATLLQPVENLETPVKMAAGLTAGIRVLAIVDNLVDVRTLRIQVKYPDQQSQLVKPPAQAWSRLSGLRHQLDTEVVMSHALWSESCAVEISLVLEPCGQHLRPSAKKQDMVEIATPVKVLVSTKPHKL</sequence>
<keyword evidence="6" id="KW-1185">Reference proteome</keyword>
<dbReference type="Proteomes" id="UP001283361">
    <property type="component" value="Unassembled WGS sequence"/>
</dbReference>
<protein>
    <recommendedName>
        <fullName evidence="7">Integrator complex subunit 4</fullName>
    </recommendedName>
</protein>
<evidence type="ECO:0000313" key="6">
    <source>
        <dbReference type="Proteomes" id="UP001283361"/>
    </source>
</evidence>
<dbReference type="InterPro" id="IPR056235">
    <property type="entry name" value="INTS4_8HBD"/>
</dbReference>
<dbReference type="AlphaFoldDB" id="A0AAE1CXN1"/>
<dbReference type="Gene3D" id="1.25.10.10">
    <property type="entry name" value="Leucine-rich Repeat Variant"/>
    <property type="match status" value="3"/>
</dbReference>
<keyword evidence="2" id="KW-0539">Nucleus</keyword>
<evidence type="ECO:0000259" key="3">
    <source>
        <dbReference type="Pfam" id="PF24493"/>
    </source>
</evidence>
<evidence type="ECO:0000313" key="5">
    <source>
        <dbReference type="EMBL" id="KAK3742410.1"/>
    </source>
</evidence>
<organism evidence="5 6">
    <name type="scientific">Elysia crispata</name>
    <name type="common">lettuce slug</name>
    <dbReference type="NCBI Taxonomy" id="231223"/>
    <lineage>
        <taxon>Eukaryota</taxon>
        <taxon>Metazoa</taxon>
        <taxon>Spiralia</taxon>
        <taxon>Lophotrochozoa</taxon>
        <taxon>Mollusca</taxon>
        <taxon>Gastropoda</taxon>
        <taxon>Heterobranchia</taxon>
        <taxon>Euthyneura</taxon>
        <taxon>Panpulmonata</taxon>
        <taxon>Sacoglossa</taxon>
        <taxon>Placobranchoidea</taxon>
        <taxon>Plakobranchidae</taxon>
        <taxon>Elysia</taxon>
    </lineage>
</organism>
<dbReference type="InterPro" id="IPR011989">
    <property type="entry name" value="ARM-like"/>
</dbReference>
<dbReference type="GO" id="GO:0016180">
    <property type="term" value="P:snRNA processing"/>
    <property type="evidence" value="ECO:0007669"/>
    <property type="project" value="TreeGrafter"/>
</dbReference>
<dbReference type="Pfam" id="PF24493">
    <property type="entry name" value="INTS4_8HBD"/>
    <property type="match status" value="1"/>
</dbReference>
<feature type="domain" description="INTS4 8 helical bundle" evidence="3">
    <location>
        <begin position="623"/>
        <end position="805"/>
    </location>
</feature>
<name>A0AAE1CXN1_9GAST</name>
<gene>
    <name evidence="5" type="ORF">RRG08_019162</name>
</gene>
<dbReference type="PANTHER" id="PTHR20938">
    <property type="entry name" value="INTEGRATOR COMPLEX SUBUNIT 4"/>
    <property type="match status" value="1"/>
</dbReference>
<accession>A0AAE1CXN1</accession>
<feature type="domain" description="Integrator complex subunit 4/Protein SIEL C-terminal Ig-like" evidence="4">
    <location>
        <begin position="837"/>
        <end position="960"/>
    </location>
</feature>
<dbReference type="Pfam" id="PF25458">
    <property type="entry name" value="INTS4_C"/>
    <property type="match status" value="1"/>
</dbReference>
<comment type="subcellular location">
    <subcellularLocation>
        <location evidence="1">Nucleus</location>
    </subcellularLocation>
</comment>
<dbReference type="InterPro" id="IPR016024">
    <property type="entry name" value="ARM-type_fold"/>
</dbReference>
<evidence type="ECO:0000256" key="2">
    <source>
        <dbReference type="ARBA" id="ARBA00023242"/>
    </source>
</evidence>
<proteinExistence type="predicted"/>
<dbReference type="PANTHER" id="PTHR20938:SF0">
    <property type="entry name" value="INTEGRATOR COMPLEX SUBUNIT 4"/>
    <property type="match status" value="1"/>
</dbReference>
<dbReference type="SUPFAM" id="SSF48371">
    <property type="entry name" value="ARM repeat"/>
    <property type="match status" value="1"/>
</dbReference>
<reference evidence="5" key="1">
    <citation type="journal article" date="2023" name="G3 (Bethesda)">
        <title>A reference genome for the long-term kleptoplast-retaining sea slug Elysia crispata morphotype clarki.</title>
        <authorList>
            <person name="Eastman K.E."/>
            <person name="Pendleton A.L."/>
            <person name="Shaikh M.A."/>
            <person name="Suttiyut T."/>
            <person name="Ogas R."/>
            <person name="Tomko P."/>
            <person name="Gavelis G."/>
            <person name="Widhalm J.R."/>
            <person name="Wisecaver J.H."/>
        </authorList>
    </citation>
    <scope>NUCLEOTIDE SEQUENCE</scope>
    <source>
        <strain evidence="5">ECLA1</strain>
    </source>
</reference>